<dbReference type="GO" id="GO:0020037">
    <property type="term" value="F:heme binding"/>
    <property type="evidence" value="ECO:0007669"/>
    <property type="project" value="InterPro"/>
</dbReference>
<keyword evidence="16" id="KW-1185">Reference proteome</keyword>
<comment type="caution">
    <text evidence="15">The sequence shown here is derived from an EMBL/GenBank/DDBJ whole genome shotgun (WGS) entry which is preliminary data.</text>
</comment>
<evidence type="ECO:0000256" key="13">
    <source>
        <dbReference type="PIRSR" id="PIRSR602401-1"/>
    </source>
</evidence>
<dbReference type="InterPro" id="IPR002401">
    <property type="entry name" value="Cyt_P450_E_grp-I"/>
</dbReference>
<protein>
    <submittedName>
        <fullName evidence="15">Cytochrome P450</fullName>
    </submittedName>
</protein>
<evidence type="ECO:0000256" key="8">
    <source>
        <dbReference type="ARBA" id="ARBA00022989"/>
    </source>
</evidence>
<evidence type="ECO:0000256" key="9">
    <source>
        <dbReference type="ARBA" id="ARBA00023002"/>
    </source>
</evidence>
<keyword evidence="9" id="KW-0560">Oxidoreductase</keyword>
<comment type="subcellular location">
    <subcellularLocation>
        <location evidence="2">Membrane</location>
    </subcellularLocation>
</comment>
<dbReference type="GO" id="GO:0016705">
    <property type="term" value="F:oxidoreductase activity, acting on paired donors, with incorporation or reduction of molecular oxygen"/>
    <property type="evidence" value="ECO:0007669"/>
    <property type="project" value="InterPro"/>
</dbReference>
<evidence type="ECO:0000256" key="4">
    <source>
        <dbReference type="ARBA" id="ARBA00010617"/>
    </source>
</evidence>
<reference evidence="15" key="1">
    <citation type="submission" date="2022-01" db="EMBL/GenBank/DDBJ databases">
        <title>Comparative genomics reveals a dynamic genome evolution in the ectomycorrhizal milk-cap (Lactarius) mushrooms.</title>
        <authorList>
            <consortium name="DOE Joint Genome Institute"/>
            <person name="Lebreton A."/>
            <person name="Tang N."/>
            <person name="Kuo A."/>
            <person name="LaButti K."/>
            <person name="Drula E."/>
            <person name="Barry K."/>
            <person name="Clum A."/>
            <person name="Lipzen A."/>
            <person name="Mousain D."/>
            <person name="Ng V."/>
            <person name="Wang R."/>
            <person name="Wang X."/>
            <person name="Dai Y."/>
            <person name="Henrissat B."/>
            <person name="Grigoriev I.V."/>
            <person name="Guerin-Laguette A."/>
            <person name="Yu F."/>
            <person name="Martin F.M."/>
        </authorList>
    </citation>
    <scope>NUCLEOTIDE SEQUENCE</scope>
    <source>
        <strain evidence="15">QP</strain>
    </source>
</reference>
<dbReference type="EMBL" id="JAKELL010000082">
    <property type="protein sequence ID" value="KAH8983918.1"/>
    <property type="molecule type" value="Genomic_DNA"/>
</dbReference>
<keyword evidence="10 13" id="KW-0408">Iron</keyword>
<keyword evidence="8 14" id="KW-1133">Transmembrane helix</keyword>
<evidence type="ECO:0000313" key="15">
    <source>
        <dbReference type="EMBL" id="KAH8983918.1"/>
    </source>
</evidence>
<evidence type="ECO:0000313" key="16">
    <source>
        <dbReference type="Proteomes" id="UP001201163"/>
    </source>
</evidence>
<keyword evidence="7 13" id="KW-0479">Metal-binding</keyword>
<evidence type="ECO:0000256" key="12">
    <source>
        <dbReference type="ARBA" id="ARBA00023136"/>
    </source>
</evidence>
<dbReference type="PRINTS" id="PR00385">
    <property type="entry name" value="P450"/>
</dbReference>
<comment type="similarity">
    <text evidence="4">Belongs to the cytochrome P450 family.</text>
</comment>
<dbReference type="SUPFAM" id="SSF48264">
    <property type="entry name" value="Cytochrome P450"/>
    <property type="match status" value="1"/>
</dbReference>
<dbReference type="GO" id="GO:0005506">
    <property type="term" value="F:iron ion binding"/>
    <property type="evidence" value="ECO:0007669"/>
    <property type="project" value="InterPro"/>
</dbReference>
<keyword evidence="6 14" id="KW-0812">Transmembrane</keyword>
<evidence type="ECO:0000256" key="14">
    <source>
        <dbReference type="SAM" id="Phobius"/>
    </source>
</evidence>
<evidence type="ECO:0000256" key="7">
    <source>
        <dbReference type="ARBA" id="ARBA00022723"/>
    </source>
</evidence>
<dbReference type="Gene3D" id="1.10.630.10">
    <property type="entry name" value="Cytochrome P450"/>
    <property type="match status" value="1"/>
</dbReference>
<sequence length="536" mass="60194">MTSESFIPRLGHMRYDFPSLNSAPLTLPVGLIVGIVVVLVVRYAKSPWRRVPPGPSGFPILGNASKLRDMAWLLGQNCKKQFNEIMYCNALGQPVIVINSHKVAAELLGRRANIYSDRPRLIVANDMLCGGLLYAFMPYGDLWRRTRRAAHESLTRSTVRDYHPILHKEAILLASALLDSPVAREKHFQRSAASETMSILYDYPTLETENDKTLKEIHAFNDYVSEAAVPGAHLVELFPWMMHIPDSLAKWKREGKRYFIGYTNMFEGLFNNVRAEISKGSDRPSVSASLIKNSERSGLSNQEMAWLVGSLYSAGAETTYTAMNWFVLAMITQPEIQKRAQSELDAVVGRSRTPAFSDAPSLPYIQAVVKEVLRWRPPLPLSIPHSTTEDDWYDGMFIPKGTICLPNIWLCHHDPAFYGEDAANFNPGRFLDVEGKTATGPQESRDDGHSTYGFGRRACPGKHVANDSLFIFIATVLWASNLERVYDQNGKETPLDMHSFIYNGVACRPVSYECTIKTRFPEALSILAEEKELLKA</sequence>
<organism evidence="15 16">
    <name type="scientific">Lactarius akahatsu</name>
    <dbReference type="NCBI Taxonomy" id="416441"/>
    <lineage>
        <taxon>Eukaryota</taxon>
        <taxon>Fungi</taxon>
        <taxon>Dikarya</taxon>
        <taxon>Basidiomycota</taxon>
        <taxon>Agaricomycotina</taxon>
        <taxon>Agaricomycetes</taxon>
        <taxon>Russulales</taxon>
        <taxon>Russulaceae</taxon>
        <taxon>Lactarius</taxon>
    </lineage>
</organism>
<dbReference type="Pfam" id="PF00067">
    <property type="entry name" value="p450"/>
    <property type="match status" value="1"/>
</dbReference>
<accession>A0AAD4L7X8</accession>
<keyword evidence="12 14" id="KW-0472">Membrane</keyword>
<feature type="binding site" description="axial binding residue" evidence="13">
    <location>
        <position position="459"/>
    </location>
    <ligand>
        <name>heme</name>
        <dbReference type="ChEBI" id="CHEBI:30413"/>
    </ligand>
    <ligandPart>
        <name>Fe</name>
        <dbReference type="ChEBI" id="CHEBI:18248"/>
    </ligandPart>
</feature>
<dbReference type="PANTHER" id="PTHR46300">
    <property type="entry name" value="P450, PUTATIVE (EUROFUNG)-RELATED-RELATED"/>
    <property type="match status" value="1"/>
</dbReference>
<name>A0AAD4L7X8_9AGAM</name>
<evidence type="ECO:0000256" key="5">
    <source>
        <dbReference type="ARBA" id="ARBA00022617"/>
    </source>
</evidence>
<keyword evidence="11" id="KW-0503">Monooxygenase</keyword>
<proteinExistence type="inferred from homology"/>
<dbReference type="PRINTS" id="PR00463">
    <property type="entry name" value="EP450I"/>
</dbReference>
<dbReference type="GO" id="GO:0004497">
    <property type="term" value="F:monooxygenase activity"/>
    <property type="evidence" value="ECO:0007669"/>
    <property type="project" value="UniProtKB-KW"/>
</dbReference>
<feature type="transmembrane region" description="Helical" evidence="14">
    <location>
        <begin position="20"/>
        <end position="41"/>
    </location>
</feature>
<gene>
    <name evidence="15" type="ORF">EDB92DRAFT_1888997</name>
</gene>
<dbReference type="AlphaFoldDB" id="A0AAD4L7X8"/>
<evidence type="ECO:0000256" key="3">
    <source>
        <dbReference type="ARBA" id="ARBA00005179"/>
    </source>
</evidence>
<dbReference type="CDD" id="cd11065">
    <property type="entry name" value="CYP64-like"/>
    <property type="match status" value="1"/>
</dbReference>
<keyword evidence="5 13" id="KW-0349">Heme</keyword>
<evidence type="ECO:0000256" key="10">
    <source>
        <dbReference type="ARBA" id="ARBA00023004"/>
    </source>
</evidence>
<dbReference type="Proteomes" id="UP001201163">
    <property type="component" value="Unassembled WGS sequence"/>
</dbReference>
<dbReference type="PANTHER" id="PTHR46300:SF2">
    <property type="entry name" value="CYTOCHROME P450 MONOOXYGENASE ALNH-RELATED"/>
    <property type="match status" value="1"/>
</dbReference>
<comment type="cofactor">
    <cofactor evidence="1 13">
        <name>heme</name>
        <dbReference type="ChEBI" id="CHEBI:30413"/>
    </cofactor>
</comment>
<dbReference type="InterPro" id="IPR036396">
    <property type="entry name" value="Cyt_P450_sf"/>
</dbReference>
<evidence type="ECO:0000256" key="1">
    <source>
        <dbReference type="ARBA" id="ARBA00001971"/>
    </source>
</evidence>
<evidence type="ECO:0000256" key="6">
    <source>
        <dbReference type="ARBA" id="ARBA00022692"/>
    </source>
</evidence>
<dbReference type="InterPro" id="IPR001128">
    <property type="entry name" value="Cyt_P450"/>
</dbReference>
<dbReference type="GO" id="GO:0016020">
    <property type="term" value="C:membrane"/>
    <property type="evidence" value="ECO:0007669"/>
    <property type="project" value="UniProtKB-SubCell"/>
</dbReference>
<dbReference type="InterPro" id="IPR050364">
    <property type="entry name" value="Cytochrome_P450_fung"/>
</dbReference>
<evidence type="ECO:0000256" key="11">
    <source>
        <dbReference type="ARBA" id="ARBA00023033"/>
    </source>
</evidence>
<comment type="pathway">
    <text evidence="3">Secondary metabolite biosynthesis.</text>
</comment>
<evidence type="ECO:0000256" key="2">
    <source>
        <dbReference type="ARBA" id="ARBA00004370"/>
    </source>
</evidence>